<dbReference type="GO" id="GO:0004601">
    <property type="term" value="F:peroxidase activity"/>
    <property type="evidence" value="ECO:0007669"/>
    <property type="project" value="UniProtKB-KW"/>
</dbReference>
<dbReference type="PANTHER" id="PTHR43433:SF4">
    <property type="entry name" value="NON-HEME CHLOROPEROXIDASE-RELATED"/>
    <property type="match status" value="1"/>
</dbReference>
<protein>
    <submittedName>
        <fullName evidence="4">Pimeloyl-ACP methyl ester carboxylesterase</fullName>
    </submittedName>
</protein>
<keyword evidence="1" id="KW-0575">Peroxidase</keyword>
<dbReference type="InterPro" id="IPR000073">
    <property type="entry name" value="AB_hydrolase_1"/>
</dbReference>
<name>A0A1H9KTK2_9ACTN</name>
<reference evidence="5" key="1">
    <citation type="submission" date="2016-10" db="EMBL/GenBank/DDBJ databases">
        <authorList>
            <person name="Varghese N."/>
            <person name="Submissions S."/>
        </authorList>
    </citation>
    <scope>NUCLEOTIDE SEQUENCE [LARGE SCALE GENOMIC DNA]</scope>
    <source>
        <strain evidence="5">CGMCC 4.6856</strain>
    </source>
</reference>
<organism evidence="4 5">
    <name type="scientific">Microlunatus flavus</name>
    <dbReference type="NCBI Taxonomy" id="1036181"/>
    <lineage>
        <taxon>Bacteria</taxon>
        <taxon>Bacillati</taxon>
        <taxon>Actinomycetota</taxon>
        <taxon>Actinomycetes</taxon>
        <taxon>Propionibacteriales</taxon>
        <taxon>Propionibacteriaceae</taxon>
        <taxon>Microlunatus</taxon>
    </lineage>
</organism>
<dbReference type="EMBL" id="FOFA01000008">
    <property type="protein sequence ID" value="SER02398.1"/>
    <property type="molecule type" value="Genomic_DNA"/>
</dbReference>
<evidence type="ECO:0000256" key="2">
    <source>
        <dbReference type="ARBA" id="ARBA00038128"/>
    </source>
</evidence>
<dbReference type="Gene3D" id="3.40.50.1820">
    <property type="entry name" value="alpha/beta hydrolase"/>
    <property type="match status" value="1"/>
</dbReference>
<feature type="domain" description="AB hydrolase-1" evidence="3">
    <location>
        <begin position="25"/>
        <end position="263"/>
    </location>
</feature>
<dbReference type="OrthoDB" id="9785847at2"/>
<dbReference type="PRINTS" id="PR00412">
    <property type="entry name" value="EPOXHYDRLASE"/>
</dbReference>
<proteinExistence type="inferred from homology"/>
<dbReference type="PRINTS" id="PR00111">
    <property type="entry name" value="ABHYDROLASE"/>
</dbReference>
<dbReference type="PANTHER" id="PTHR43433">
    <property type="entry name" value="HYDROLASE, ALPHA/BETA FOLD FAMILY PROTEIN"/>
    <property type="match status" value="1"/>
</dbReference>
<comment type="similarity">
    <text evidence="2">Belongs to the AB hydrolase superfamily. Bacterial non-heme haloperoxidase / perhydrolase family.</text>
</comment>
<dbReference type="InterPro" id="IPR000639">
    <property type="entry name" value="Epox_hydrolase-like"/>
</dbReference>
<keyword evidence="1" id="KW-0560">Oxidoreductase</keyword>
<dbReference type="Proteomes" id="UP000198504">
    <property type="component" value="Unassembled WGS sequence"/>
</dbReference>
<evidence type="ECO:0000313" key="4">
    <source>
        <dbReference type="EMBL" id="SER02398.1"/>
    </source>
</evidence>
<gene>
    <name evidence="4" type="ORF">SAMN05421756_1088</name>
</gene>
<keyword evidence="5" id="KW-1185">Reference proteome</keyword>
<accession>A0A1H9KTK2</accession>
<dbReference type="FunFam" id="3.40.50.1820:FF:000205">
    <property type="entry name" value="Non-haem bromoperoxidase BPO-A2"/>
    <property type="match status" value="1"/>
</dbReference>
<dbReference type="InterPro" id="IPR050471">
    <property type="entry name" value="AB_hydrolase"/>
</dbReference>
<evidence type="ECO:0000259" key="3">
    <source>
        <dbReference type="Pfam" id="PF00561"/>
    </source>
</evidence>
<dbReference type="AlphaFoldDB" id="A0A1H9KTK2"/>
<dbReference type="Pfam" id="PF00561">
    <property type="entry name" value="Abhydrolase_1"/>
    <property type="match status" value="1"/>
</dbReference>
<dbReference type="InterPro" id="IPR029058">
    <property type="entry name" value="AB_hydrolase_fold"/>
</dbReference>
<sequence>MPTVTVGRENSAPIEIAYDDVGSGPVVVLLHGWPFDSRSWEAQVHTLLGAGFRVVTYDRRGFGRSSRPSTGYDFDTLAADLDTLLNELDLHDVTIVGLSLGTGELARYIGSYGTARLRSCVFWETLAPSFVKSADNPTGVDPAGVAGVQQAILADRAAWLSGMDQNFLNLDDYLGTRVSPETERYLWQTGMEASAEATWACPRGWLEDFTDDITKVDVPTLIIHGTADRILPVDGQGRRLHAALPHAEYVEIEGGPHLNCLTHAAEANAALLAFLGQPATAGAQA</sequence>
<dbReference type="RefSeq" id="WP_091183599.1">
    <property type="nucleotide sequence ID" value="NZ_FOFA01000008.1"/>
</dbReference>
<evidence type="ECO:0000313" key="5">
    <source>
        <dbReference type="Proteomes" id="UP000198504"/>
    </source>
</evidence>
<dbReference type="STRING" id="1036181.SAMN05421756_1088"/>
<dbReference type="SUPFAM" id="SSF53474">
    <property type="entry name" value="alpha/beta-Hydrolases"/>
    <property type="match status" value="1"/>
</dbReference>
<evidence type="ECO:0000256" key="1">
    <source>
        <dbReference type="ARBA" id="ARBA00022559"/>
    </source>
</evidence>